<feature type="domain" description="Methyltransferase type 12" evidence="1">
    <location>
        <begin position="52"/>
        <end position="150"/>
    </location>
</feature>
<protein>
    <submittedName>
        <fullName evidence="2">Methyltransferase</fullName>
    </submittedName>
</protein>
<dbReference type="PANTHER" id="PTHR43861">
    <property type="entry name" value="TRANS-ACONITATE 2-METHYLTRANSFERASE-RELATED"/>
    <property type="match status" value="1"/>
</dbReference>
<keyword evidence="2" id="KW-0489">Methyltransferase</keyword>
<dbReference type="Proteomes" id="UP001069802">
    <property type="component" value="Unassembled WGS sequence"/>
</dbReference>
<dbReference type="GO" id="GO:0032259">
    <property type="term" value="P:methylation"/>
    <property type="evidence" value="ECO:0007669"/>
    <property type="project" value="UniProtKB-KW"/>
</dbReference>
<comment type="caution">
    <text evidence="2">The sequence shown here is derived from an EMBL/GenBank/DDBJ whole genome shotgun (WGS) entry which is preliminary data.</text>
</comment>
<organism evidence="2 3">
    <name type="scientific">Kiloniella laminariae</name>
    <dbReference type="NCBI Taxonomy" id="454162"/>
    <lineage>
        <taxon>Bacteria</taxon>
        <taxon>Pseudomonadati</taxon>
        <taxon>Pseudomonadota</taxon>
        <taxon>Alphaproteobacteria</taxon>
        <taxon>Rhodospirillales</taxon>
        <taxon>Kiloniellaceae</taxon>
        <taxon>Kiloniella</taxon>
    </lineage>
</organism>
<evidence type="ECO:0000313" key="2">
    <source>
        <dbReference type="EMBL" id="MCZ4282142.1"/>
    </source>
</evidence>
<dbReference type="EMBL" id="JAPWGY010000005">
    <property type="protein sequence ID" value="MCZ4282142.1"/>
    <property type="molecule type" value="Genomic_DNA"/>
</dbReference>
<dbReference type="Gene3D" id="3.40.50.150">
    <property type="entry name" value="Vaccinia Virus protein VP39"/>
    <property type="match status" value="1"/>
</dbReference>
<accession>A0ABT4LM12</accession>
<sequence length="270" mass="30649">MIEKHWKEGLARRFGVAAERYEQNSEVQQNSAKILAELIKKHLSSHRPLRILEIGCGTGYLTRRLLPFFSKSEWVVTDISSDMIKICQHNISLENNVKATEIHFKVMDGETPDLSGSFDLICSNMAFQWFHDLKGSVEKLVTLLAPEGLLAFTTLDTGTFDCWNRCQQEMAIHRRGPHFVDVTTLWSNTDQYSVDIHRQTFLQLHNSALDFLRSLKEIGAHSSGLGQTPIAPGQLRSLMKKYESCFTDGTVEANYEIAFVLCSNKLPQQV</sequence>
<dbReference type="CDD" id="cd02440">
    <property type="entry name" value="AdoMet_MTases"/>
    <property type="match status" value="1"/>
</dbReference>
<keyword evidence="3" id="KW-1185">Reference proteome</keyword>
<dbReference type="InterPro" id="IPR029063">
    <property type="entry name" value="SAM-dependent_MTases_sf"/>
</dbReference>
<evidence type="ECO:0000259" key="1">
    <source>
        <dbReference type="Pfam" id="PF08242"/>
    </source>
</evidence>
<dbReference type="Pfam" id="PF08242">
    <property type="entry name" value="Methyltransf_12"/>
    <property type="match status" value="1"/>
</dbReference>
<evidence type="ECO:0000313" key="3">
    <source>
        <dbReference type="Proteomes" id="UP001069802"/>
    </source>
</evidence>
<gene>
    <name evidence="2" type="ORF">O4H49_15240</name>
</gene>
<reference evidence="2" key="1">
    <citation type="submission" date="2022-12" db="EMBL/GenBank/DDBJ databases">
        <title>Bacterial isolates from different developmental stages of Nematostella vectensis.</title>
        <authorList>
            <person name="Fraune S."/>
        </authorList>
    </citation>
    <scope>NUCLEOTIDE SEQUENCE</scope>
    <source>
        <strain evidence="2">G21630-S1</strain>
    </source>
</reference>
<name>A0ABT4LM12_9PROT</name>
<proteinExistence type="predicted"/>
<dbReference type="InterPro" id="IPR013217">
    <property type="entry name" value="Methyltransf_12"/>
</dbReference>
<dbReference type="GO" id="GO:0008168">
    <property type="term" value="F:methyltransferase activity"/>
    <property type="evidence" value="ECO:0007669"/>
    <property type="project" value="UniProtKB-KW"/>
</dbReference>
<dbReference type="RefSeq" id="WP_269424288.1">
    <property type="nucleotide sequence ID" value="NZ_JAPWGY010000005.1"/>
</dbReference>
<dbReference type="SUPFAM" id="SSF53335">
    <property type="entry name" value="S-adenosyl-L-methionine-dependent methyltransferases"/>
    <property type="match status" value="1"/>
</dbReference>
<keyword evidence="2" id="KW-0808">Transferase</keyword>